<comment type="caution">
    <text evidence="2">The sequence shown here is derived from an EMBL/GenBank/DDBJ whole genome shotgun (WGS) entry which is preliminary data.</text>
</comment>
<dbReference type="AlphaFoldDB" id="A0A8S4GFD4"/>
<reference evidence="2" key="1">
    <citation type="submission" date="2020-11" db="EMBL/GenBank/DDBJ databases">
        <authorList>
            <person name="Whiteford S."/>
        </authorList>
    </citation>
    <scope>NUCLEOTIDE SEQUENCE</scope>
</reference>
<feature type="signal peptide" evidence="1">
    <location>
        <begin position="1"/>
        <end position="19"/>
    </location>
</feature>
<organism evidence="2 3">
    <name type="scientific">Plutella xylostella</name>
    <name type="common">Diamondback moth</name>
    <name type="synonym">Plutella maculipennis</name>
    <dbReference type="NCBI Taxonomy" id="51655"/>
    <lineage>
        <taxon>Eukaryota</taxon>
        <taxon>Metazoa</taxon>
        <taxon>Ecdysozoa</taxon>
        <taxon>Arthropoda</taxon>
        <taxon>Hexapoda</taxon>
        <taxon>Insecta</taxon>
        <taxon>Pterygota</taxon>
        <taxon>Neoptera</taxon>
        <taxon>Endopterygota</taxon>
        <taxon>Lepidoptera</taxon>
        <taxon>Glossata</taxon>
        <taxon>Ditrysia</taxon>
        <taxon>Yponomeutoidea</taxon>
        <taxon>Plutellidae</taxon>
        <taxon>Plutella</taxon>
    </lineage>
</organism>
<protein>
    <submittedName>
        <fullName evidence="2">(diamondback moth) hypothetical protein</fullName>
    </submittedName>
</protein>
<evidence type="ECO:0000313" key="3">
    <source>
        <dbReference type="Proteomes" id="UP000653454"/>
    </source>
</evidence>
<gene>
    <name evidence="2" type="ORF">PLXY2_LOCUS16932</name>
</gene>
<evidence type="ECO:0000256" key="1">
    <source>
        <dbReference type="SAM" id="SignalP"/>
    </source>
</evidence>
<dbReference type="EMBL" id="CAJHNJ030000724">
    <property type="protein sequence ID" value="CAG9138679.1"/>
    <property type="molecule type" value="Genomic_DNA"/>
</dbReference>
<feature type="chain" id="PRO_5035772140" evidence="1">
    <location>
        <begin position="20"/>
        <end position="180"/>
    </location>
</feature>
<keyword evidence="1" id="KW-0732">Signal</keyword>
<dbReference type="Proteomes" id="UP000653454">
    <property type="component" value="Unassembled WGS sequence"/>
</dbReference>
<name>A0A8S4GFD4_PLUXY</name>
<evidence type="ECO:0000313" key="2">
    <source>
        <dbReference type="EMBL" id="CAG9138679.1"/>
    </source>
</evidence>
<proteinExistence type="predicted"/>
<accession>A0A8S4GFD4</accession>
<keyword evidence="3" id="KW-1185">Reference proteome</keyword>
<sequence length="180" mass="20389">MKLFVFVLSVFAVLAVVLGTGTDRTPPRVRRNFEGHKREEGPHVFTLSPLYPYQVRQRSAGRALRPRPATHTQAPAEPIVATAQARRPSRTFENDLKFLRRPTRSVPRGAPGPEPEFADRRPCSMEVQGERHEFRVTFNGRGHPAAGRLLLAYRCARFVALAGFLRRLDRRSSSITYKVV</sequence>